<feature type="non-terminal residue" evidence="2">
    <location>
        <position position="199"/>
    </location>
</feature>
<dbReference type="OrthoDB" id="3024543at2759"/>
<dbReference type="Proteomes" id="UP000297245">
    <property type="component" value="Unassembled WGS sequence"/>
</dbReference>
<proteinExistence type="predicted"/>
<accession>A0A4S8MP08</accession>
<keyword evidence="3" id="KW-1185">Reference proteome</keyword>
<protein>
    <submittedName>
        <fullName evidence="2">Uncharacterized protein</fullName>
    </submittedName>
</protein>
<sequence>PAPPPCPGLCIPWSVGPICTTYPFAIHDPLATTCVGFELRYCNMRRNVIYVASYDCAGVAYSSGIPCSRCSGLESKVQKVVEHAMKPAEKIRPHHECSVKQLLDTITHFEKKMNAERFKHRNTKLTLKRAQKCVAKYKAIISFVGKHQIPGLQRIFVTAFSNCWSNNKILKHCKLATEGKYHPKNYTQDDKDLAVYVYE</sequence>
<gene>
    <name evidence="2" type="ORF">K435DRAFT_606493</name>
    <name evidence="1" type="ORF">K435DRAFT_614251</name>
</gene>
<evidence type="ECO:0000313" key="2">
    <source>
        <dbReference type="EMBL" id="THV04635.1"/>
    </source>
</evidence>
<dbReference type="EMBL" id="ML179054">
    <property type="protein sequence ID" value="THV04635.1"/>
    <property type="molecule type" value="Genomic_DNA"/>
</dbReference>
<evidence type="ECO:0000313" key="1">
    <source>
        <dbReference type="EMBL" id="THV04632.1"/>
    </source>
</evidence>
<feature type="non-terminal residue" evidence="2">
    <location>
        <position position="1"/>
    </location>
</feature>
<dbReference type="EMBL" id="ML179054">
    <property type="protein sequence ID" value="THV04632.1"/>
    <property type="molecule type" value="Genomic_DNA"/>
</dbReference>
<dbReference type="AlphaFoldDB" id="A0A4S8MP08"/>
<reference evidence="2 3" key="1">
    <citation type="journal article" date="2019" name="Nat. Ecol. Evol.">
        <title>Megaphylogeny resolves global patterns of mushroom evolution.</title>
        <authorList>
            <person name="Varga T."/>
            <person name="Krizsan K."/>
            <person name="Foldi C."/>
            <person name="Dima B."/>
            <person name="Sanchez-Garcia M."/>
            <person name="Sanchez-Ramirez S."/>
            <person name="Szollosi G.J."/>
            <person name="Szarkandi J.G."/>
            <person name="Papp V."/>
            <person name="Albert L."/>
            <person name="Andreopoulos W."/>
            <person name="Angelini C."/>
            <person name="Antonin V."/>
            <person name="Barry K.W."/>
            <person name="Bougher N.L."/>
            <person name="Buchanan P."/>
            <person name="Buyck B."/>
            <person name="Bense V."/>
            <person name="Catcheside P."/>
            <person name="Chovatia M."/>
            <person name="Cooper J."/>
            <person name="Damon W."/>
            <person name="Desjardin D."/>
            <person name="Finy P."/>
            <person name="Geml J."/>
            <person name="Haridas S."/>
            <person name="Hughes K."/>
            <person name="Justo A."/>
            <person name="Karasinski D."/>
            <person name="Kautmanova I."/>
            <person name="Kiss B."/>
            <person name="Kocsube S."/>
            <person name="Kotiranta H."/>
            <person name="LaButti K.M."/>
            <person name="Lechner B.E."/>
            <person name="Liimatainen K."/>
            <person name="Lipzen A."/>
            <person name="Lukacs Z."/>
            <person name="Mihaltcheva S."/>
            <person name="Morgado L.N."/>
            <person name="Niskanen T."/>
            <person name="Noordeloos M.E."/>
            <person name="Ohm R.A."/>
            <person name="Ortiz-Santana B."/>
            <person name="Ovrebo C."/>
            <person name="Racz N."/>
            <person name="Riley R."/>
            <person name="Savchenko A."/>
            <person name="Shiryaev A."/>
            <person name="Soop K."/>
            <person name="Spirin V."/>
            <person name="Szebenyi C."/>
            <person name="Tomsovsky M."/>
            <person name="Tulloss R.E."/>
            <person name="Uehling J."/>
            <person name="Grigoriev I.V."/>
            <person name="Vagvolgyi C."/>
            <person name="Papp T."/>
            <person name="Martin F.M."/>
            <person name="Miettinen O."/>
            <person name="Hibbett D.S."/>
            <person name="Nagy L.G."/>
        </authorList>
    </citation>
    <scope>NUCLEOTIDE SEQUENCE [LARGE SCALE GENOMIC DNA]</scope>
    <source>
        <strain evidence="2 3">CBS 962.96</strain>
    </source>
</reference>
<organism evidence="2 3">
    <name type="scientific">Dendrothele bispora (strain CBS 962.96)</name>
    <dbReference type="NCBI Taxonomy" id="1314807"/>
    <lineage>
        <taxon>Eukaryota</taxon>
        <taxon>Fungi</taxon>
        <taxon>Dikarya</taxon>
        <taxon>Basidiomycota</taxon>
        <taxon>Agaricomycotina</taxon>
        <taxon>Agaricomycetes</taxon>
        <taxon>Agaricomycetidae</taxon>
        <taxon>Agaricales</taxon>
        <taxon>Agaricales incertae sedis</taxon>
        <taxon>Dendrothele</taxon>
    </lineage>
</organism>
<name>A0A4S8MP08_DENBC</name>
<evidence type="ECO:0000313" key="3">
    <source>
        <dbReference type="Proteomes" id="UP000297245"/>
    </source>
</evidence>